<evidence type="ECO:0000256" key="1">
    <source>
        <dbReference type="ARBA" id="ARBA00004496"/>
    </source>
</evidence>
<dbReference type="SUPFAM" id="SSF47220">
    <property type="entry name" value="alpha-catenin/vinculin-like"/>
    <property type="match status" value="1"/>
</dbReference>
<dbReference type="PANTHER" id="PTHR18914:SF33">
    <property type="entry name" value="RE47911P-RELATED"/>
    <property type="match status" value="1"/>
</dbReference>
<protein>
    <recommendedName>
        <fullName evidence="5">Serendipity locus protein alpha</fullName>
    </recommendedName>
</protein>
<keyword evidence="2" id="KW-0963">Cytoplasm</keyword>
<proteinExistence type="predicted"/>
<comment type="caution">
    <text evidence="3">The sequence shown here is derived from an EMBL/GenBank/DDBJ whole genome shotgun (WGS) entry which is preliminary data.</text>
</comment>
<dbReference type="InterPro" id="IPR036723">
    <property type="entry name" value="Alpha-catenin/vinculin-like_sf"/>
</dbReference>
<reference evidence="3 4" key="1">
    <citation type="journal article" date="2022" name="Allergy">
        <title>Genome assembly and annotation of Periplaneta americana reveal a comprehensive cockroach allergen profile.</title>
        <authorList>
            <person name="Wang L."/>
            <person name="Xiong Q."/>
            <person name="Saelim N."/>
            <person name="Wang L."/>
            <person name="Nong W."/>
            <person name="Wan A.T."/>
            <person name="Shi M."/>
            <person name="Liu X."/>
            <person name="Cao Q."/>
            <person name="Hui J.H.L."/>
            <person name="Sookrung N."/>
            <person name="Leung T.F."/>
            <person name="Tungtrongchitr A."/>
            <person name="Tsui S.K.W."/>
        </authorList>
    </citation>
    <scope>NUCLEOTIDE SEQUENCE [LARGE SCALE GENOMIC DNA]</scope>
    <source>
        <strain evidence="3">PWHHKU_190912</strain>
    </source>
</reference>
<name>A0ABQ8SNN5_PERAM</name>
<evidence type="ECO:0008006" key="5">
    <source>
        <dbReference type="Google" id="ProtNLM"/>
    </source>
</evidence>
<comment type="subcellular location">
    <subcellularLocation>
        <location evidence="1">Cytoplasm</location>
    </subcellularLocation>
</comment>
<keyword evidence="4" id="KW-1185">Reference proteome</keyword>
<dbReference type="Gene3D" id="1.20.120.810">
    <property type="entry name" value="Vinculin, Vh2 four-helix bundle"/>
    <property type="match status" value="1"/>
</dbReference>
<organism evidence="3 4">
    <name type="scientific">Periplaneta americana</name>
    <name type="common">American cockroach</name>
    <name type="synonym">Blatta americana</name>
    <dbReference type="NCBI Taxonomy" id="6978"/>
    <lineage>
        <taxon>Eukaryota</taxon>
        <taxon>Metazoa</taxon>
        <taxon>Ecdysozoa</taxon>
        <taxon>Arthropoda</taxon>
        <taxon>Hexapoda</taxon>
        <taxon>Insecta</taxon>
        <taxon>Pterygota</taxon>
        <taxon>Neoptera</taxon>
        <taxon>Polyneoptera</taxon>
        <taxon>Dictyoptera</taxon>
        <taxon>Blattodea</taxon>
        <taxon>Blattoidea</taxon>
        <taxon>Blattidae</taxon>
        <taxon>Blattinae</taxon>
        <taxon>Periplaneta</taxon>
    </lineage>
</organism>
<evidence type="ECO:0000313" key="4">
    <source>
        <dbReference type="Proteomes" id="UP001148838"/>
    </source>
</evidence>
<dbReference type="EMBL" id="JAJSOF020000023">
    <property type="protein sequence ID" value="KAJ4435608.1"/>
    <property type="molecule type" value="Genomic_DNA"/>
</dbReference>
<evidence type="ECO:0000256" key="2">
    <source>
        <dbReference type="ARBA" id="ARBA00022490"/>
    </source>
</evidence>
<sequence length="487" mass="56344">MSYLIPRIQWCFSELYNLTEAPIPKEDEEKEMCDGQFVHRMDLILEMLACVKVEEFNDILPQIKGFIDELLCHAMAIAQVSIENDSENIKLNCHKVLHAYENIKKESASDTIDSGVRQLYSYSLAEALETLERHVNTALLNLVLEVFYDSHAPLKKLIQASCNISVTERYAKDLDELISKFDLHMDRIMQIGMFAMACSGDRKRILGIRSCLASLESLEPELVPAVTAYYIKNDQSLHRKYLKMLSDHWQSEVLELEKLIDGIVDPAAFCQVIQEEVYQMAALLKVSLRRDYMFIKTLSQGIYKKSSKLVKHLRISTREMEPCTSELKIPPIIEDLYYACEECYAASNVPSDGDDFVYHARLMKRCKLVVSLIKKLQPILNELMNRNNSLEEAKDCKAVTINSEQDMFQNTDMKLNEIHLNDEADLLPYIEKGRKLHQDRSILYQTPRSEKKHLLKVFPEHSFKRKAQRRLFSRDDSVNEGDDKDIL</sequence>
<dbReference type="InterPro" id="IPR008837">
    <property type="entry name" value="Serendipity_A"/>
</dbReference>
<dbReference type="PANTHER" id="PTHR18914">
    <property type="entry name" value="ALPHA CATENIN"/>
    <property type="match status" value="1"/>
</dbReference>
<gene>
    <name evidence="3" type="ORF">ANN_18224</name>
</gene>
<dbReference type="Pfam" id="PF05482">
    <property type="entry name" value="Serendipity_A"/>
    <property type="match status" value="1"/>
</dbReference>
<accession>A0ABQ8SNN5</accession>
<dbReference type="Proteomes" id="UP001148838">
    <property type="component" value="Unassembled WGS sequence"/>
</dbReference>
<evidence type="ECO:0000313" key="3">
    <source>
        <dbReference type="EMBL" id="KAJ4435608.1"/>
    </source>
</evidence>